<protein>
    <submittedName>
        <fullName evidence="2">ABC transporter substrate-binding protein</fullName>
    </submittedName>
</protein>
<dbReference type="SUPFAM" id="SSF53850">
    <property type="entry name" value="Periplasmic binding protein-like II"/>
    <property type="match status" value="1"/>
</dbReference>
<dbReference type="Gene3D" id="3.40.190.10">
    <property type="entry name" value="Periplasmic binding protein-like II"/>
    <property type="match status" value="2"/>
</dbReference>
<evidence type="ECO:0000313" key="3">
    <source>
        <dbReference type="Proteomes" id="UP000298438"/>
    </source>
</evidence>
<name>A0A4Y9SKC3_9BURK</name>
<sequence>MNSGYRALAFAALLAAGPVHAAPPLELMVENAAAPWSGSDGTGYANDVVTAAYAAIGVDIKLILVPYARCKAYVMTGLVAGCFNMSPAPEQAGKVKLADVPLFRVWPRYYENPKHPVHARSEAQVRPGTRVGIVNGYEYPDSLHVMEARGVILDRANTEAGNLKKLEAGRIDLAIIMVDQIKTGERMLHDAQVGHLAVAFEAHPMGSYIGFSQTHPNGEHARELFNRGYRIISANGKKKEIMRRWNIGRE</sequence>
<dbReference type="EMBL" id="SPVF01000117">
    <property type="protein sequence ID" value="TFW21589.1"/>
    <property type="molecule type" value="Genomic_DNA"/>
</dbReference>
<dbReference type="PANTHER" id="PTHR35936">
    <property type="entry name" value="MEMBRANE-BOUND LYTIC MUREIN TRANSGLYCOSYLASE F"/>
    <property type="match status" value="1"/>
</dbReference>
<keyword evidence="1" id="KW-0732">Signal</keyword>
<feature type="chain" id="PRO_5021352093" evidence="1">
    <location>
        <begin position="22"/>
        <end position="250"/>
    </location>
</feature>
<comment type="caution">
    <text evidence="2">The sequence shown here is derived from an EMBL/GenBank/DDBJ whole genome shotgun (WGS) entry which is preliminary data.</text>
</comment>
<dbReference type="PANTHER" id="PTHR35936:SF6">
    <property type="entry name" value="AMINO ACID ABC TRANSPORTER SUBSTRATE-BINDING PAAT FAMILY PROTEIN"/>
    <property type="match status" value="1"/>
</dbReference>
<dbReference type="OrthoDB" id="8776773at2"/>
<organism evidence="2 3">
    <name type="scientific">Zemynaea arenosa</name>
    <dbReference type="NCBI Taxonomy" id="2561931"/>
    <lineage>
        <taxon>Bacteria</taxon>
        <taxon>Pseudomonadati</taxon>
        <taxon>Pseudomonadota</taxon>
        <taxon>Betaproteobacteria</taxon>
        <taxon>Burkholderiales</taxon>
        <taxon>Oxalobacteraceae</taxon>
        <taxon>Telluria group</taxon>
        <taxon>Zemynaea</taxon>
    </lineage>
</organism>
<keyword evidence="3" id="KW-1185">Reference proteome</keyword>
<reference evidence="2 3" key="1">
    <citation type="submission" date="2019-03" db="EMBL/GenBank/DDBJ databases">
        <title>Draft Genome Sequence of Massilia arenosa sp. nov., a Novel Massilia Species Isolated from a Sandy-loam Maize Soil.</title>
        <authorList>
            <person name="Raths R."/>
            <person name="Peta V."/>
            <person name="Bucking H."/>
        </authorList>
    </citation>
    <scope>NUCLEOTIDE SEQUENCE [LARGE SCALE GENOMIC DNA]</scope>
    <source>
        <strain evidence="2 3">MC02</strain>
    </source>
</reference>
<gene>
    <name evidence="2" type="ORF">E4L96_08855</name>
</gene>
<evidence type="ECO:0000256" key="1">
    <source>
        <dbReference type="SAM" id="SignalP"/>
    </source>
</evidence>
<proteinExistence type="predicted"/>
<evidence type="ECO:0000313" key="2">
    <source>
        <dbReference type="EMBL" id="TFW21589.1"/>
    </source>
</evidence>
<dbReference type="Proteomes" id="UP000298438">
    <property type="component" value="Unassembled WGS sequence"/>
</dbReference>
<dbReference type="RefSeq" id="WP_135206854.1">
    <property type="nucleotide sequence ID" value="NZ_SPVF01000117.1"/>
</dbReference>
<feature type="signal peptide" evidence="1">
    <location>
        <begin position="1"/>
        <end position="21"/>
    </location>
</feature>
<dbReference type="AlphaFoldDB" id="A0A4Y9SKC3"/>
<accession>A0A4Y9SKC3</accession>